<dbReference type="PANTHER" id="PTHR12302">
    <property type="entry name" value="EBNA2 BINDING PROTEIN P100"/>
    <property type="match status" value="1"/>
</dbReference>
<evidence type="ECO:0000313" key="3">
    <source>
        <dbReference type="Proteomes" id="UP001073227"/>
    </source>
</evidence>
<comment type="caution">
    <text evidence="2">The sequence shown here is derived from an EMBL/GenBank/DDBJ whole genome shotgun (WGS) entry which is preliminary data.</text>
</comment>
<proteinExistence type="predicted"/>
<dbReference type="InterPro" id="IPR035437">
    <property type="entry name" value="SNase_OB-fold_sf"/>
</dbReference>
<organism evidence="2 3">
    <name type="scientific">Hoeflea algicola</name>
    <dbReference type="NCBI Taxonomy" id="2983763"/>
    <lineage>
        <taxon>Bacteria</taxon>
        <taxon>Pseudomonadati</taxon>
        <taxon>Pseudomonadota</taxon>
        <taxon>Alphaproteobacteria</taxon>
        <taxon>Hyphomicrobiales</taxon>
        <taxon>Rhizobiaceae</taxon>
        <taxon>Hoeflea</taxon>
    </lineage>
</organism>
<dbReference type="Proteomes" id="UP001073227">
    <property type="component" value="Unassembled WGS sequence"/>
</dbReference>
<sequence>MAFGRRIRRRSRPLRRKIGDAVVVVAILAGATLLAARLERYSQPEISGVARVVDGDSLAIGKRRLRLMGIDAPEIAQNCRRDGRDYDCGVEAATYLRGLVGANPVDCRAEGVDRYGRDLVRCIAGGKDLNEAMVRAGHAVAFGDYRVAEAAARKSRSGVWAGEFDPPKQWRAVHGGLDEDWHVGFGPVLAFLRHLFGV</sequence>
<dbReference type="EMBL" id="JAOVZR010000001">
    <property type="protein sequence ID" value="MCY0147393.1"/>
    <property type="molecule type" value="Genomic_DNA"/>
</dbReference>
<dbReference type="SUPFAM" id="SSF50199">
    <property type="entry name" value="Staphylococcal nuclease"/>
    <property type="match status" value="1"/>
</dbReference>
<name>A0ABT3Z6X6_9HYPH</name>
<protein>
    <submittedName>
        <fullName evidence="2">Thermonuclease family protein</fullName>
    </submittedName>
</protein>
<reference evidence="2" key="1">
    <citation type="submission" date="2022-10" db="EMBL/GenBank/DDBJ databases">
        <title>Hoeflea sp. G2-23, isolated from marine algae.</title>
        <authorList>
            <person name="Kristyanto S."/>
            <person name="Kim J.M."/>
            <person name="Jeon C.O."/>
        </authorList>
    </citation>
    <scope>NUCLEOTIDE SEQUENCE</scope>
    <source>
        <strain evidence="2">G2-23</strain>
    </source>
</reference>
<evidence type="ECO:0000259" key="1">
    <source>
        <dbReference type="PROSITE" id="PS50830"/>
    </source>
</evidence>
<keyword evidence="3" id="KW-1185">Reference proteome</keyword>
<feature type="domain" description="TNase-like" evidence="1">
    <location>
        <begin position="43"/>
        <end position="162"/>
    </location>
</feature>
<dbReference type="Gene3D" id="2.40.50.90">
    <property type="match status" value="1"/>
</dbReference>
<evidence type="ECO:0000313" key="2">
    <source>
        <dbReference type="EMBL" id="MCY0147393.1"/>
    </source>
</evidence>
<dbReference type="PROSITE" id="PS50830">
    <property type="entry name" value="TNASE_3"/>
    <property type="match status" value="1"/>
</dbReference>
<accession>A0ABT3Z6X6</accession>
<dbReference type="SMART" id="SM00318">
    <property type="entry name" value="SNc"/>
    <property type="match status" value="1"/>
</dbReference>
<dbReference type="Pfam" id="PF00565">
    <property type="entry name" value="SNase"/>
    <property type="match status" value="1"/>
</dbReference>
<dbReference type="PANTHER" id="PTHR12302:SF26">
    <property type="entry name" value="BLR1266 PROTEIN"/>
    <property type="match status" value="1"/>
</dbReference>
<dbReference type="InterPro" id="IPR016071">
    <property type="entry name" value="Staphylococal_nuclease_OB-fold"/>
</dbReference>
<dbReference type="RefSeq" id="WP_267652999.1">
    <property type="nucleotide sequence ID" value="NZ_JAOVZR010000001.1"/>
</dbReference>
<gene>
    <name evidence="2" type="ORF">OEG84_06630</name>
</gene>